<gene>
    <name evidence="2" type="ORF">PGT21_028981</name>
    <name evidence="3" type="ORF">PGTUg99_032434</name>
</gene>
<evidence type="ECO:0000313" key="5">
    <source>
        <dbReference type="Proteomes" id="UP000325313"/>
    </source>
</evidence>
<protein>
    <submittedName>
        <fullName evidence="3">Uncharacterized protein</fullName>
    </submittedName>
</protein>
<proteinExistence type="predicted"/>
<keyword evidence="4" id="KW-1185">Reference proteome</keyword>
<evidence type="ECO:0000256" key="1">
    <source>
        <dbReference type="SAM" id="MobiDB-lite"/>
    </source>
</evidence>
<dbReference type="EMBL" id="VDEP01000238">
    <property type="protein sequence ID" value="KAA1121569.1"/>
    <property type="molecule type" value="Genomic_DNA"/>
</dbReference>
<evidence type="ECO:0000313" key="3">
    <source>
        <dbReference type="EMBL" id="KAA1121569.1"/>
    </source>
</evidence>
<accession>A0A5B0R8C0</accession>
<reference evidence="4 5" key="1">
    <citation type="submission" date="2019-05" db="EMBL/GenBank/DDBJ databases">
        <title>Emergence of the Ug99 lineage of the wheat stem rust pathogen through somatic hybridization.</title>
        <authorList>
            <person name="Li F."/>
            <person name="Upadhyaya N.M."/>
            <person name="Sperschneider J."/>
            <person name="Matny O."/>
            <person name="Nguyen-Phuc H."/>
            <person name="Mago R."/>
            <person name="Raley C."/>
            <person name="Miller M.E."/>
            <person name="Silverstein K.A.T."/>
            <person name="Henningsen E."/>
            <person name="Hirsch C.D."/>
            <person name="Visser B."/>
            <person name="Pretorius Z.A."/>
            <person name="Steffenson B.J."/>
            <person name="Schwessinger B."/>
            <person name="Dodds P.N."/>
            <person name="Figueroa M."/>
        </authorList>
    </citation>
    <scope>NUCLEOTIDE SEQUENCE [LARGE SCALE GENOMIC DNA]</scope>
    <source>
        <strain evidence="2">21-0</strain>
        <strain evidence="3 5">Ug99</strain>
    </source>
</reference>
<feature type="compositionally biased region" description="Polar residues" evidence="1">
    <location>
        <begin position="27"/>
        <end position="37"/>
    </location>
</feature>
<sequence>MGGIKWTSSLESLTGPPRLGMPEETAQDQTSQWTSTAKSDWTFTKRKINSKFPSIWQSDQSSSDPREPTSIEQHNTTGSHALISECWVRENDGEEQRYRNPARYIFSCHSSL</sequence>
<evidence type="ECO:0000313" key="4">
    <source>
        <dbReference type="Proteomes" id="UP000324748"/>
    </source>
</evidence>
<feature type="compositionally biased region" description="Polar residues" evidence="1">
    <location>
        <begin position="53"/>
        <end position="63"/>
    </location>
</feature>
<dbReference type="EMBL" id="VSWC01000079">
    <property type="protein sequence ID" value="KAA1094735.1"/>
    <property type="molecule type" value="Genomic_DNA"/>
</dbReference>
<name>A0A5B0R8C0_PUCGR</name>
<dbReference type="Proteomes" id="UP000324748">
    <property type="component" value="Unassembled WGS sequence"/>
</dbReference>
<feature type="compositionally biased region" description="Polar residues" evidence="1">
    <location>
        <begin position="1"/>
        <end position="12"/>
    </location>
</feature>
<dbReference type="AlphaFoldDB" id="A0A5B0R8C0"/>
<comment type="caution">
    <text evidence="3">The sequence shown here is derived from an EMBL/GenBank/DDBJ whole genome shotgun (WGS) entry which is preliminary data.</text>
</comment>
<dbReference type="Proteomes" id="UP000325313">
    <property type="component" value="Unassembled WGS sequence"/>
</dbReference>
<evidence type="ECO:0000313" key="2">
    <source>
        <dbReference type="EMBL" id="KAA1094735.1"/>
    </source>
</evidence>
<feature type="region of interest" description="Disordered" evidence="1">
    <location>
        <begin position="53"/>
        <end position="77"/>
    </location>
</feature>
<organism evidence="3 5">
    <name type="scientific">Puccinia graminis f. sp. tritici</name>
    <dbReference type="NCBI Taxonomy" id="56615"/>
    <lineage>
        <taxon>Eukaryota</taxon>
        <taxon>Fungi</taxon>
        <taxon>Dikarya</taxon>
        <taxon>Basidiomycota</taxon>
        <taxon>Pucciniomycotina</taxon>
        <taxon>Pucciniomycetes</taxon>
        <taxon>Pucciniales</taxon>
        <taxon>Pucciniaceae</taxon>
        <taxon>Puccinia</taxon>
    </lineage>
</organism>
<feature type="region of interest" description="Disordered" evidence="1">
    <location>
        <begin position="1"/>
        <end position="37"/>
    </location>
</feature>